<dbReference type="SUPFAM" id="SSF51735">
    <property type="entry name" value="NAD(P)-binding Rossmann-fold domains"/>
    <property type="match status" value="1"/>
</dbReference>
<dbReference type="InterPro" id="IPR036291">
    <property type="entry name" value="NAD(P)-bd_dom_sf"/>
</dbReference>
<dbReference type="InterPro" id="IPR013149">
    <property type="entry name" value="ADH-like_C"/>
</dbReference>
<evidence type="ECO:0000313" key="5">
    <source>
        <dbReference type="EMBL" id="MFB9202405.1"/>
    </source>
</evidence>
<dbReference type="Pfam" id="PF00107">
    <property type="entry name" value="ADH_zinc_N"/>
    <property type="match status" value="1"/>
</dbReference>
<dbReference type="SUPFAM" id="SSF50129">
    <property type="entry name" value="GroES-like"/>
    <property type="match status" value="1"/>
</dbReference>
<comment type="caution">
    <text evidence="5">The sequence shown here is derived from an EMBL/GenBank/DDBJ whole genome shotgun (WGS) entry which is preliminary data.</text>
</comment>
<dbReference type="Proteomes" id="UP001589647">
    <property type="component" value="Unassembled WGS sequence"/>
</dbReference>
<dbReference type="Pfam" id="PF08240">
    <property type="entry name" value="ADH_N"/>
    <property type="match status" value="1"/>
</dbReference>
<name>A0ABV5IED5_9ACTN</name>
<proteinExistence type="predicted"/>
<accession>A0ABV5IED5</accession>
<reference evidence="5 6" key="1">
    <citation type="submission" date="2024-09" db="EMBL/GenBank/DDBJ databases">
        <authorList>
            <person name="Sun Q."/>
            <person name="Mori K."/>
        </authorList>
    </citation>
    <scope>NUCLEOTIDE SEQUENCE [LARGE SCALE GENOMIC DNA]</scope>
    <source>
        <strain evidence="5 6">CCM 3426</strain>
    </source>
</reference>
<keyword evidence="6" id="KW-1185">Reference proteome</keyword>
<protein>
    <submittedName>
        <fullName evidence="5">Zinc-binding dehydrogenase</fullName>
    </submittedName>
</protein>
<dbReference type="InterPro" id="IPR050129">
    <property type="entry name" value="Zn_alcohol_dh"/>
</dbReference>
<evidence type="ECO:0000313" key="6">
    <source>
        <dbReference type="Proteomes" id="UP001589647"/>
    </source>
</evidence>
<dbReference type="InterPro" id="IPR013154">
    <property type="entry name" value="ADH-like_N"/>
</dbReference>
<dbReference type="PANTHER" id="PTHR43401">
    <property type="entry name" value="L-THREONINE 3-DEHYDROGENASE"/>
    <property type="match status" value="1"/>
</dbReference>
<dbReference type="Gene3D" id="3.90.180.10">
    <property type="entry name" value="Medium-chain alcohol dehydrogenases, catalytic domain"/>
    <property type="match status" value="1"/>
</dbReference>
<dbReference type="PANTHER" id="PTHR43401:SF2">
    <property type="entry name" value="L-THREONINE 3-DEHYDROGENASE"/>
    <property type="match status" value="1"/>
</dbReference>
<comment type="cofactor">
    <cofactor evidence="1">
        <name>Zn(2+)</name>
        <dbReference type="ChEBI" id="CHEBI:29105"/>
    </cofactor>
</comment>
<evidence type="ECO:0000256" key="2">
    <source>
        <dbReference type="ARBA" id="ARBA00023002"/>
    </source>
</evidence>
<dbReference type="InterPro" id="IPR011032">
    <property type="entry name" value="GroES-like_sf"/>
</dbReference>
<evidence type="ECO:0000256" key="1">
    <source>
        <dbReference type="ARBA" id="ARBA00001947"/>
    </source>
</evidence>
<sequence>MRALVFTGPAAVELRDVPEPAVGADEVLVHVAASGICGSELHGVRTPGFRVPPLVMGHEFAGLTSDGRAVVVNPILSCGSCDVCRLGLRNVCRERRIVGVHRPGGFAERVAVPESTLVELPQGLGWTAAGIVEPAANAVHAWSLAGAPAGARVGVYGAGAIGLSCLLVALSGGAASVEVADRSESRVEIARRLGARSAGAALTGEYDVIFDAVGAAVTHERSLALLRPGGTAVWLGLADPTAGFDATALVRGEQRVLGSFAYTDADFATAVETVGEWDLSWVRTFPLADGAEVFTTLMNGHDTPVKALLSP</sequence>
<evidence type="ECO:0000259" key="3">
    <source>
        <dbReference type="Pfam" id="PF00107"/>
    </source>
</evidence>
<feature type="domain" description="Alcohol dehydrogenase-like N-terminal" evidence="4">
    <location>
        <begin position="23"/>
        <end position="122"/>
    </location>
</feature>
<feature type="domain" description="Alcohol dehydrogenase-like C-terminal" evidence="3">
    <location>
        <begin position="160"/>
        <end position="273"/>
    </location>
</feature>
<keyword evidence="2" id="KW-0560">Oxidoreductase</keyword>
<dbReference type="EMBL" id="JBHMEI010000007">
    <property type="protein sequence ID" value="MFB9202405.1"/>
    <property type="molecule type" value="Genomic_DNA"/>
</dbReference>
<organism evidence="5 6">
    <name type="scientific">Nonomuraea spiralis</name>
    <dbReference type="NCBI Taxonomy" id="46182"/>
    <lineage>
        <taxon>Bacteria</taxon>
        <taxon>Bacillati</taxon>
        <taxon>Actinomycetota</taxon>
        <taxon>Actinomycetes</taxon>
        <taxon>Streptosporangiales</taxon>
        <taxon>Streptosporangiaceae</taxon>
        <taxon>Nonomuraea</taxon>
    </lineage>
</organism>
<evidence type="ECO:0000259" key="4">
    <source>
        <dbReference type="Pfam" id="PF08240"/>
    </source>
</evidence>
<dbReference type="RefSeq" id="WP_189651684.1">
    <property type="nucleotide sequence ID" value="NZ_BMRC01000021.1"/>
</dbReference>
<gene>
    <name evidence="5" type="ORF">ACFFV7_14495</name>
</gene>